<protein>
    <submittedName>
        <fullName evidence="2">Uncharacterized protein</fullName>
    </submittedName>
</protein>
<evidence type="ECO:0000313" key="3">
    <source>
        <dbReference type="Proteomes" id="UP000449678"/>
    </source>
</evidence>
<name>A0ABW9V4E9_9BURK</name>
<gene>
    <name evidence="2" type="ORF">GTP38_07305</name>
</gene>
<keyword evidence="1" id="KW-0732">Signal</keyword>
<organism evidence="2 3">
    <name type="scientific">Duganella lactea</name>
    <dbReference type="NCBI Taxonomy" id="2692173"/>
    <lineage>
        <taxon>Bacteria</taxon>
        <taxon>Pseudomonadati</taxon>
        <taxon>Pseudomonadota</taxon>
        <taxon>Betaproteobacteria</taxon>
        <taxon>Burkholderiales</taxon>
        <taxon>Oxalobacteraceae</taxon>
        <taxon>Telluria group</taxon>
        <taxon>Duganella</taxon>
    </lineage>
</organism>
<keyword evidence="3" id="KW-1185">Reference proteome</keyword>
<dbReference type="PROSITE" id="PS51257">
    <property type="entry name" value="PROKAR_LIPOPROTEIN"/>
    <property type="match status" value="1"/>
</dbReference>
<dbReference type="InterPro" id="IPR046732">
    <property type="entry name" value="DUF6624"/>
</dbReference>
<accession>A0ABW9V4E9</accession>
<comment type="caution">
    <text evidence="2">The sequence shown here is derived from an EMBL/GenBank/DDBJ whole genome shotgun (WGS) entry which is preliminary data.</text>
</comment>
<sequence>MMNTGYRWRQLLLGVWLGWCAGLACAGPAEPALAEQLNAMRLVDQEVRTRRSDDQQAWRAEVERVDARHEAAMRDIIQRKGWPTEAMVGKSGVLSAWLLIQHASPQLLKQCLPGMQAAAERGELPWSEVALSVDRDLMYDGKPQRYGSQFQTFADGYSEMYKVEDEAHLDERRAKVGLPPIADYKAVLGLKYRD</sequence>
<dbReference type="Proteomes" id="UP000449678">
    <property type="component" value="Unassembled WGS sequence"/>
</dbReference>
<reference evidence="2 3" key="1">
    <citation type="submission" date="2019-12" db="EMBL/GenBank/DDBJ databases">
        <title>Novel species isolated from a subtropical stream in China.</title>
        <authorList>
            <person name="Lu H."/>
        </authorList>
    </citation>
    <scope>NUCLEOTIDE SEQUENCE [LARGE SCALE GENOMIC DNA]</scope>
    <source>
        <strain evidence="2 3">FT94W</strain>
    </source>
</reference>
<evidence type="ECO:0000313" key="2">
    <source>
        <dbReference type="EMBL" id="MYM34143.1"/>
    </source>
</evidence>
<dbReference type="Pfam" id="PF20329">
    <property type="entry name" value="DUF6624"/>
    <property type="match status" value="1"/>
</dbReference>
<feature type="chain" id="PRO_5045342045" evidence="1">
    <location>
        <begin position="27"/>
        <end position="194"/>
    </location>
</feature>
<dbReference type="EMBL" id="WWCO01000004">
    <property type="protein sequence ID" value="MYM34143.1"/>
    <property type="molecule type" value="Genomic_DNA"/>
</dbReference>
<dbReference type="RefSeq" id="WP_160989530.1">
    <property type="nucleotide sequence ID" value="NZ_WWCO01000004.1"/>
</dbReference>
<evidence type="ECO:0000256" key="1">
    <source>
        <dbReference type="SAM" id="SignalP"/>
    </source>
</evidence>
<feature type="signal peptide" evidence="1">
    <location>
        <begin position="1"/>
        <end position="26"/>
    </location>
</feature>
<proteinExistence type="predicted"/>